<evidence type="ECO:0000313" key="2">
    <source>
        <dbReference type="EMBL" id="CAA6806623.1"/>
    </source>
</evidence>
<name>A0A6S6S9S4_9BACT</name>
<evidence type="ECO:0008006" key="3">
    <source>
        <dbReference type="Google" id="ProtNLM"/>
    </source>
</evidence>
<dbReference type="EMBL" id="CACVAQ010000121">
    <property type="protein sequence ID" value="CAA6806623.1"/>
    <property type="molecule type" value="Genomic_DNA"/>
</dbReference>
<dbReference type="PROSITE" id="PS51257">
    <property type="entry name" value="PROKAR_LIPOPROTEIN"/>
    <property type="match status" value="1"/>
</dbReference>
<dbReference type="AlphaFoldDB" id="A0A6S6S9S4"/>
<organism evidence="2">
    <name type="scientific">uncultured Aureispira sp</name>
    <dbReference type="NCBI Taxonomy" id="1331704"/>
    <lineage>
        <taxon>Bacteria</taxon>
        <taxon>Pseudomonadati</taxon>
        <taxon>Bacteroidota</taxon>
        <taxon>Saprospiria</taxon>
        <taxon>Saprospirales</taxon>
        <taxon>Saprospiraceae</taxon>
        <taxon>Aureispira</taxon>
        <taxon>environmental samples</taxon>
    </lineage>
</organism>
<evidence type="ECO:0000256" key="1">
    <source>
        <dbReference type="SAM" id="SignalP"/>
    </source>
</evidence>
<protein>
    <recommendedName>
        <fullName evidence="3">Lipoprotein</fullName>
    </recommendedName>
</protein>
<accession>A0A6S6S9S4</accession>
<keyword evidence="1" id="KW-0732">Signal</keyword>
<feature type="chain" id="PRO_5028111044" description="Lipoprotein" evidence="1">
    <location>
        <begin position="24"/>
        <end position="172"/>
    </location>
</feature>
<reference evidence="2" key="1">
    <citation type="submission" date="2020-01" db="EMBL/GenBank/DDBJ databases">
        <authorList>
            <person name="Meier V. D."/>
            <person name="Meier V D."/>
        </authorList>
    </citation>
    <scope>NUCLEOTIDE SEQUENCE</scope>
    <source>
        <strain evidence="2">HLG_WM_MAG_10</strain>
    </source>
</reference>
<proteinExistence type="predicted"/>
<feature type="signal peptide" evidence="1">
    <location>
        <begin position="1"/>
        <end position="23"/>
    </location>
</feature>
<gene>
    <name evidence="2" type="ORF">HELGO_WM34480</name>
</gene>
<sequence length="172" mass="19251">MNFKLAYLILAFLVLTTSCGSDASEKEPQANDKTELSDSDKALVEDVMKEEVVTVEPQATFDQSQLNNNILTLCVKFKTLNGADRKEVFSKFESILPSCPVELKEDNEFEPNVEEAVQVMSINDLKEFLGEPNEIREDGMLVYDLMADKSYQVAFMPGPLGAVVCRFYEADS</sequence>